<organism evidence="1 2">
    <name type="scientific">Smallanthus sonchifolius</name>
    <dbReference type="NCBI Taxonomy" id="185202"/>
    <lineage>
        <taxon>Eukaryota</taxon>
        <taxon>Viridiplantae</taxon>
        <taxon>Streptophyta</taxon>
        <taxon>Embryophyta</taxon>
        <taxon>Tracheophyta</taxon>
        <taxon>Spermatophyta</taxon>
        <taxon>Magnoliopsida</taxon>
        <taxon>eudicotyledons</taxon>
        <taxon>Gunneridae</taxon>
        <taxon>Pentapetalae</taxon>
        <taxon>asterids</taxon>
        <taxon>campanulids</taxon>
        <taxon>Asterales</taxon>
        <taxon>Asteraceae</taxon>
        <taxon>Asteroideae</taxon>
        <taxon>Heliantheae alliance</taxon>
        <taxon>Millerieae</taxon>
        <taxon>Smallanthus</taxon>
    </lineage>
</organism>
<evidence type="ECO:0000313" key="2">
    <source>
        <dbReference type="Proteomes" id="UP001056120"/>
    </source>
</evidence>
<reference evidence="1 2" key="2">
    <citation type="journal article" date="2022" name="Mol. Ecol. Resour.">
        <title>The genomes of chicory, endive, great burdock and yacon provide insights into Asteraceae paleo-polyploidization history and plant inulin production.</title>
        <authorList>
            <person name="Fan W."/>
            <person name="Wang S."/>
            <person name="Wang H."/>
            <person name="Wang A."/>
            <person name="Jiang F."/>
            <person name="Liu H."/>
            <person name="Zhao H."/>
            <person name="Xu D."/>
            <person name="Zhang Y."/>
        </authorList>
    </citation>
    <scope>NUCLEOTIDE SEQUENCE [LARGE SCALE GENOMIC DNA]</scope>
    <source>
        <strain evidence="2">cv. Yunnan</strain>
        <tissue evidence="1">Leaves</tissue>
    </source>
</reference>
<comment type="caution">
    <text evidence="1">The sequence shown here is derived from an EMBL/GenBank/DDBJ whole genome shotgun (WGS) entry which is preliminary data.</text>
</comment>
<protein>
    <submittedName>
        <fullName evidence="1">Uncharacterized protein</fullName>
    </submittedName>
</protein>
<name>A0ACB8ZBU9_9ASTR</name>
<reference evidence="2" key="1">
    <citation type="journal article" date="2022" name="Mol. Ecol. Resour.">
        <title>The genomes of chicory, endive, great burdock and yacon provide insights into Asteraceae palaeo-polyploidization history and plant inulin production.</title>
        <authorList>
            <person name="Fan W."/>
            <person name="Wang S."/>
            <person name="Wang H."/>
            <person name="Wang A."/>
            <person name="Jiang F."/>
            <person name="Liu H."/>
            <person name="Zhao H."/>
            <person name="Xu D."/>
            <person name="Zhang Y."/>
        </authorList>
    </citation>
    <scope>NUCLEOTIDE SEQUENCE [LARGE SCALE GENOMIC DNA]</scope>
    <source>
        <strain evidence="2">cv. Yunnan</strain>
    </source>
</reference>
<evidence type="ECO:0000313" key="1">
    <source>
        <dbReference type="EMBL" id="KAI3695078.1"/>
    </source>
</evidence>
<keyword evidence="2" id="KW-1185">Reference proteome</keyword>
<dbReference type="Proteomes" id="UP001056120">
    <property type="component" value="Linkage Group LG26"/>
</dbReference>
<gene>
    <name evidence="1" type="ORF">L1987_78066</name>
</gene>
<accession>A0ACB8ZBU9</accession>
<sequence length="139" mass="15530">MGEMLLFDGLRQDVPLVVMRPSIITSTYKEPFPGWIEGVKTIDSFIATYGRGRTATFLGDPSKILDLFPVDMVVNAMVVAIVIHLDKPYPRTVVYHVGSSKSNPLEISIFVSYICDYFAKHPLINVQGNPSEQPINLRC</sequence>
<proteinExistence type="predicted"/>
<dbReference type="EMBL" id="CM042043">
    <property type="protein sequence ID" value="KAI3695078.1"/>
    <property type="molecule type" value="Genomic_DNA"/>
</dbReference>